<dbReference type="eggNOG" id="ENOG502S4YV">
    <property type="taxonomic scope" value="Eukaryota"/>
</dbReference>
<evidence type="ECO:0000313" key="1">
    <source>
        <dbReference type="EMBL" id="EYU40656.1"/>
    </source>
</evidence>
<name>A0A022RKD7_ERYGU</name>
<sequence>MLKTSLSNSILSNSAAVMGLCRTRRRRRRPKGGTVRLGNRRRRLFFLGGRQVVHWAVVARPFRVLKKMIMEMVANGRLVEAYCWSLPILRPQIFPLC</sequence>
<proteinExistence type="predicted"/>
<reference evidence="1 2" key="1">
    <citation type="journal article" date="2013" name="Proc. Natl. Acad. Sci. U.S.A.">
        <title>Fine-scale variation in meiotic recombination in Mimulus inferred from population shotgun sequencing.</title>
        <authorList>
            <person name="Hellsten U."/>
            <person name="Wright K.M."/>
            <person name="Jenkins J."/>
            <person name="Shu S."/>
            <person name="Yuan Y."/>
            <person name="Wessler S.R."/>
            <person name="Schmutz J."/>
            <person name="Willis J.H."/>
            <person name="Rokhsar D.S."/>
        </authorList>
    </citation>
    <scope>NUCLEOTIDE SEQUENCE [LARGE SCALE GENOMIC DNA]</scope>
    <source>
        <strain evidence="2">cv. DUN x IM62</strain>
    </source>
</reference>
<organism evidence="1 2">
    <name type="scientific">Erythranthe guttata</name>
    <name type="common">Yellow monkey flower</name>
    <name type="synonym">Mimulus guttatus</name>
    <dbReference type="NCBI Taxonomy" id="4155"/>
    <lineage>
        <taxon>Eukaryota</taxon>
        <taxon>Viridiplantae</taxon>
        <taxon>Streptophyta</taxon>
        <taxon>Embryophyta</taxon>
        <taxon>Tracheophyta</taxon>
        <taxon>Spermatophyta</taxon>
        <taxon>Magnoliopsida</taxon>
        <taxon>eudicotyledons</taxon>
        <taxon>Gunneridae</taxon>
        <taxon>Pentapetalae</taxon>
        <taxon>asterids</taxon>
        <taxon>lamiids</taxon>
        <taxon>Lamiales</taxon>
        <taxon>Phrymaceae</taxon>
        <taxon>Erythranthe</taxon>
    </lineage>
</organism>
<accession>A0A022RKD7</accession>
<keyword evidence="2" id="KW-1185">Reference proteome</keyword>
<dbReference type="AlphaFoldDB" id="A0A022RKD7"/>
<protein>
    <submittedName>
        <fullName evidence="1">Uncharacterized protein</fullName>
    </submittedName>
</protein>
<gene>
    <name evidence="1" type="ORF">MIMGU_mgv1a018826mg</name>
</gene>
<dbReference type="EMBL" id="KI630394">
    <property type="protein sequence ID" value="EYU40656.1"/>
    <property type="molecule type" value="Genomic_DNA"/>
</dbReference>
<evidence type="ECO:0000313" key="2">
    <source>
        <dbReference type="Proteomes" id="UP000030748"/>
    </source>
</evidence>
<dbReference type="Proteomes" id="UP000030748">
    <property type="component" value="Unassembled WGS sequence"/>
</dbReference>